<dbReference type="Pfam" id="PF00593">
    <property type="entry name" value="TonB_dep_Rec_b-barrel"/>
    <property type="match status" value="1"/>
</dbReference>
<keyword evidence="8 12" id="KW-0798">TonB box</keyword>
<evidence type="ECO:0000256" key="9">
    <source>
        <dbReference type="ARBA" id="ARBA00023136"/>
    </source>
</evidence>
<keyword evidence="7" id="KW-0406">Ion transport</keyword>
<feature type="domain" description="TonB-dependent receptor plug" evidence="15">
    <location>
        <begin position="40"/>
        <end position="145"/>
    </location>
</feature>
<evidence type="ECO:0000256" key="8">
    <source>
        <dbReference type="ARBA" id="ARBA00023077"/>
    </source>
</evidence>
<feature type="chain" id="PRO_5021764520" evidence="13">
    <location>
        <begin position="24"/>
        <end position="885"/>
    </location>
</feature>
<evidence type="ECO:0000256" key="2">
    <source>
        <dbReference type="ARBA" id="ARBA00022448"/>
    </source>
</evidence>
<dbReference type="PANTHER" id="PTHR32552">
    <property type="entry name" value="FERRICHROME IRON RECEPTOR-RELATED"/>
    <property type="match status" value="1"/>
</dbReference>
<evidence type="ECO:0000259" key="15">
    <source>
        <dbReference type="Pfam" id="PF07715"/>
    </source>
</evidence>
<evidence type="ECO:0000313" key="17">
    <source>
        <dbReference type="Proteomes" id="UP000315889"/>
    </source>
</evidence>
<evidence type="ECO:0000256" key="3">
    <source>
        <dbReference type="ARBA" id="ARBA00022452"/>
    </source>
</evidence>
<evidence type="ECO:0000256" key="1">
    <source>
        <dbReference type="ARBA" id="ARBA00004571"/>
    </source>
</evidence>
<keyword evidence="13" id="KW-0732">Signal</keyword>
<dbReference type="GO" id="GO:0009279">
    <property type="term" value="C:cell outer membrane"/>
    <property type="evidence" value="ECO:0007669"/>
    <property type="project" value="UniProtKB-SubCell"/>
</dbReference>
<name>A0A520MEY0_9GAMM</name>
<feature type="signal peptide" evidence="13">
    <location>
        <begin position="1"/>
        <end position="23"/>
    </location>
</feature>
<keyword evidence="5 11" id="KW-0812">Transmembrane</keyword>
<comment type="similarity">
    <text evidence="11 12">Belongs to the TonB-dependent receptor family.</text>
</comment>
<keyword evidence="9 11" id="KW-0472">Membrane</keyword>
<dbReference type="Pfam" id="PF07715">
    <property type="entry name" value="Plug"/>
    <property type="match status" value="1"/>
</dbReference>
<feature type="domain" description="TonB-dependent receptor-like beta-barrel" evidence="14">
    <location>
        <begin position="340"/>
        <end position="848"/>
    </location>
</feature>
<dbReference type="SUPFAM" id="SSF56935">
    <property type="entry name" value="Porins"/>
    <property type="match status" value="1"/>
</dbReference>
<organism evidence="16 17">
    <name type="scientific">SAR92 clade bacterium</name>
    <dbReference type="NCBI Taxonomy" id="2315479"/>
    <lineage>
        <taxon>Bacteria</taxon>
        <taxon>Pseudomonadati</taxon>
        <taxon>Pseudomonadota</taxon>
        <taxon>Gammaproteobacteria</taxon>
        <taxon>Cellvibrionales</taxon>
        <taxon>Porticoccaceae</taxon>
        <taxon>SAR92 clade</taxon>
    </lineage>
</organism>
<keyword evidence="10 11" id="KW-0998">Cell outer membrane</keyword>
<dbReference type="Gene3D" id="2.40.170.20">
    <property type="entry name" value="TonB-dependent receptor, beta-barrel domain"/>
    <property type="match status" value="3"/>
</dbReference>
<evidence type="ECO:0000256" key="6">
    <source>
        <dbReference type="ARBA" id="ARBA00023004"/>
    </source>
</evidence>
<dbReference type="GO" id="GO:0006826">
    <property type="term" value="P:iron ion transport"/>
    <property type="evidence" value="ECO:0007669"/>
    <property type="project" value="UniProtKB-KW"/>
</dbReference>
<comment type="subcellular location">
    <subcellularLocation>
        <location evidence="1 11">Cell outer membrane</location>
        <topology evidence="1 11">Multi-pass membrane protein</topology>
    </subcellularLocation>
</comment>
<evidence type="ECO:0000256" key="11">
    <source>
        <dbReference type="PROSITE-ProRule" id="PRU01360"/>
    </source>
</evidence>
<dbReference type="AlphaFoldDB" id="A0A520MEY0"/>
<evidence type="ECO:0000256" key="10">
    <source>
        <dbReference type="ARBA" id="ARBA00023237"/>
    </source>
</evidence>
<keyword evidence="6" id="KW-0408">Iron</keyword>
<dbReference type="InterPro" id="IPR000531">
    <property type="entry name" value="Beta-barrel_TonB"/>
</dbReference>
<keyword evidence="2 11" id="KW-0813">Transport</keyword>
<gene>
    <name evidence="16" type="ORF">EVB03_06500</name>
</gene>
<evidence type="ECO:0000256" key="4">
    <source>
        <dbReference type="ARBA" id="ARBA00022496"/>
    </source>
</evidence>
<dbReference type="EMBL" id="SHBP01000008">
    <property type="protein sequence ID" value="RZO19778.1"/>
    <property type="molecule type" value="Genomic_DNA"/>
</dbReference>
<dbReference type="InterPro" id="IPR012910">
    <property type="entry name" value="Plug_dom"/>
</dbReference>
<evidence type="ECO:0000256" key="13">
    <source>
        <dbReference type="SAM" id="SignalP"/>
    </source>
</evidence>
<keyword evidence="3 11" id="KW-1134">Transmembrane beta strand</keyword>
<evidence type="ECO:0000259" key="14">
    <source>
        <dbReference type="Pfam" id="PF00593"/>
    </source>
</evidence>
<evidence type="ECO:0000313" key="16">
    <source>
        <dbReference type="EMBL" id="RZO19778.1"/>
    </source>
</evidence>
<proteinExistence type="inferred from homology"/>
<dbReference type="PROSITE" id="PS52016">
    <property type="entry name" value="TONB_DEPENDENT_REC_3"/>
    <property type="match status" value="1"/>
</dbReference>
<accession>A0A520MEY0</accession>
<dbReference type="InterPro" id="IPR036942">
    <property type="entry name" value="Beta-barrel_TonB_sf"/>
</dbReference>
<dbReference type="Proteomes" id="UP000315889">
    <property type="component" value="Unassembled WGS sequence"/>
</dbReference>
<sequence>MKSLRTRGLLAVAITAFFGNTYAAELEEIIVTAQKRAESLQDVPISMSAIDGSKIEEVGINSFQELTGYVPNLTITENAVNTIIGMRGVGIGANQSFEQSVGIYVDGIHYGKSRQVRTGLFDLQQVEVLRGPQGILFGKNTLAGAINVTSASPQTGQDTGGKIAVSKESYGGQVVEGHLTGSLTDSLAWRFAYKDREGDGHLKNTYPDTEVSLGPTTDEEMWRASLLWEPTDNTSVEFKHSESEYIRLGANPLVTLFSPLPNIPSSNALMYGTMGAVFPSYAAYINSQPRDGFRDMRSFGGCALESYMGMSSSICESGGERPEGTDTETADSSLNIEMELPNGYTLNVVAGRGRYSYQDGIDADFLPLRFIGRSDISDYDHNSQEFRISSPTDGKFSWVGGVYLDKQEQEIDRLVTVDGTFGIPQIMPAIVGLDTFLAYSPAQVAGVNAVTPVPGTPYTLQSLYDATGCAVGAASCLDYRLYPGVEGVTKWQQVGRLSNWKQNTNSRAVFLQGTLNLSDSLSLTAGVRYTEEEKRAHAEMQIVTNSTGMTTPNYSPLLAGLMGSFFASYEHEFDEQRSTNQLIPAMNLQWTRSEDSKFYFSYSEGFKTGGFNAVDDQDPLFTAEGPQRTIPGIGFEYDDETAASYEIGGKHTLLDGAMNLNWAYFNSEYKDQQVSTFVGLGFVVTNAASTDVEGLEIDMTWQATDNLRLGASVAFTDGSYGSFPGAGCTAQQASDLLALGTLTVNSPVTEAGGCSAKFKGDGTQAGAGQDLAGSQVGTDYNGSFWADYTRPLASGLLWFTSVDMNFTDGYFMTGDRDPIDYHDGFEKFNIRTGVRAENWTAMLYGKNITDEETATGAYDIPLAAGSHGQYTSEGSVWGARLTYSF</sequence>
<protein>
    <submittedName>
        <fullName evidence="16">TonB-dependent receptor</fullName>
    </submittedName>
</protein>
<evidence type="ECO:0000256" key="7">
    <source>
        <dbReference type="ARBA" id="ARBA00023065"/>
    </source>
</evidence>
<dbReference type="InterPro" id="IPR039426">
    <property type="entry name" value="TonB-dep_rcpt-like"/>
</dbReference>
<comment type="caution">
    <text evidence="16">The sequence shown here is derived from an EMBL/GenBank/DDBJ whole genome shotgun (WGS) entry which is preliminary data.</text>
</comment>
<keyword evidence="16" id="KW-0675">Receptor</keyword>
<evidence type="ECO:0000256" key="12">
    <source>
        <dbReference type="RuleBase" id="RU003357"/>
    </source>
</evidence>
<evidence type="ECO:0000256" key="5">
    <source>
        <dbReference type="ARBA" id="ARBA00022692"/>
    </source>
</evidence>
<dbReference type="PANTHER" id="PTHR32552:SF81">
    <property type="entry name" value="TONB-DEPENDENT OUTER MEMBRANE RECEPTOR"/>
    <property type="match status" value="1"/>
</dbReference>
<keyword evidence="4" id="KW-0410">Iron transport</keyword>
<reference evidence="16 17" key="1">
    <citation type="submission" date="2019-02" db="EMBL/GenBank/DDBJ databases">
        <title>Prokaryotic population dynamics and viral predation in marine succession experiment using metagenomics: the confinement effect.</title>
        <authorList>
            <person name="Haro-Moreno J.M."/>
            <person name="Rodriguez-Valera F."/>
            <person name="Lopez-Perez M."/>
        </authorList>
    </citation>
    <scope>NUCLEOTIDE SEQUENCE [LARGE SCALE GENOMIC DNA]</scope>
    <source>
        <strain evidence="16">MED-G170</strain>
    </source>
</reference>